<dbReference type="PANTHER" id="PTHR43592:SF15">
    <property type="entry name" value="CAAX AMINO TERMINAL PROTEASE FAMILY PROTEIN"/>
    <property type="match status" value="1"/>
</dbReference>
<accession>A0A133UY86</accession>
<keyword evidence="1" id="KW-0812">Transmembrane</keyword>
<dbReference type="AlphaFoldDB" id="A0A133UY86"/>
<dbReference type="InterPro" id="IPR003675">
    <property type="entry name" value="Rce1/LyrA-like_dom"/>
</dbReference>
<dbReference type="Pfam" id="PF02517">
    <property type="entry name" value="Rce1-like"/>
    <property type="match status" value="1"/>
</dbReference>
<dbReference type="GO" id="GO:0004175">
    <property type="term" value="F:endopeptidase activity"/>
    <property type="evidence" value="ECO:0007669"/>
    <property type="project" value="UniProtKB-ARBA"/>
</dbReference>
<feature type="transmembrane region" description="Helical" evidence="1">
    <location>
        <begin position="92"/>
        <end position="113"/>
    </location>
</feature>
<keyword evidence="1" id="KW-1133">Transmembrane helix</keyword>
<evidence type="ECO:0000259" key="2">
    <source>
        <dbReference type="Pfam" id="PF02517"/>
    </source>
</evidence>
<gene>
    <name evidence="3" type="ORF">AKJ42_03680</name>
</gene>
<sequence>MFWIAIARIFVPGAILGIIVGKIVAGNPHYIELLRPHFWISRAKKANRDQWLRLLYLAIIFAVLAYFLVGYILEIIEARWGWVLISKEEYIIYKLAKISIPLLFISVTLLPIFEEWIFRSILLEEIAQRSNSRWIGLLASSVIFAAFHLSNPGTYPAAMIPMTAGGLILGGCYLAGGLSTAILSHSLYNTMLILLSIL</sequence>
<evidence type="ECO:0000256" key="1">
    <source>
        <dbReference type="SAM" id="Phobius"/>
    </source>
</evidence>
<feature type="transmembrane region" description="Helical" evidence="1">
    <location>
        <begin position="51"/>
        <end position="72"/>
    </location>
</feature>
<keyword evidence="4" id="KW-1185">Reference proteome</keyword>
<organism evidence="3 4">
    <name type="scientific">candidate division MSBL1 archaeon SCGC-AAA261C02</name>
    <dbReference type="NCBI Taxonomy" id="1698272"/>
    <lineage>
        <taxon>Archaea</taxon>
        <taxon>Methanobacteriati</taxon>
        <taxon>Methanobacteriota</taxon>
        <taxon>candidate division MSBL1</taxon>
    </lineage>
</organism>
<dbReference type="Proteomes" id="UP000070520">
    <property type="component" value="Unassembled WGS sequence"/>
</dbReference>
<protein>
    <recommendedName>
        <fullName evidence="2">CAAX prenyl protease 2/Lysostaphin resistance protein A-like domain-containing protein</fullName>
    </recommendedName>
</protein>
<feature type="transmembrane region" description="Helical" evidence="1">
    <location>
        <begin position="134"/>
        <end position="150"/>
    </location>
</feature>
<dbReference type="PANTHER" id="PTHR43592">
    <property type="entry name" value="CAAX AMINO TERMINAL PROTEASE"/>
    <property type="match status" value="1"/>
</dbReference>
<feature type="transmembrane region" description="Helical" evidence="1">
    <location>
        <begin position="6"/>
        <end position="25"/>
    </location>
</feature>
<dbReference type="EMBL" id="LHXW01000067">
    <property type="protein sequence ID" value="KXA99131.1"/>
    <property type="molecule type" value="Genomic_DNA"/>
</dbReference>
<name>A0A133UY86_9EURY</name>
<proteinExistence type="predicted"/>
<evidence type="ECO:0000313" key="4">
    <source>
        <dbReference type="Proteomes" id="UP000070520"/>
    </source>
</evidence>
<evidence type="ECO:0000313" key="3">
    <source>
        <dbReference type="EMBL" id="KXA99131.1"/>
    </source>
</evidence>
<keyword evidence="1" id="KW-0472">Membrane</keyword>
<reference evidence="3 4" key="1">
    <citation type="journal article" date="2016" name="Sci. Rep.">
        <title>Metabolic traits of an uncultured archaeal lineage -MSBL1- from brine pools of the Red Sea.</title>
        <authorList>
            <person name="Mwirichia R."/>
            <person name="Alam I."/>
            <person name="Rashid M."/>
            <person name="Vinu M."/>
            <person name="Ba-Alawi W."/>
            <person name="Anthony Kamau A."/>
            <person name="Kamanda Ngugi D."/>
            <person name="Goker M."/>
            <person name="Klenk H.P."/>
            <person name="Bajic V."/>
            <person name="Stingl U."/>
        </authorList>
    </citation>
    <scope>NUCLEOTIDE SEQUENCE [LARGE SCALE GENOMIC DNA]</scope>
    <source>
        <strain evidence="3">SCGC-AAA261C02</strain>
    </source>
</reference>
<comment type="caution">
    <text evidence="3">The sequence shown here is derived from an EMBL/GenBank/DDBJ whole genome shotgun (WGS) entry which is preliminary data.</text>
</comment>
<feature type="transmembrane region" description="Helical" evidence="1">
    <location>
        <begin position="162"/>
        <end position="183"/>
    </location>
</feature>
<dbReference type="GO" id="GO:0080120">
    <property type="term" value="P:CAAX-box protein maturation"/>
    <property type="evidence" value="ECO:0007669"/>
    <property type="project" value="UniProtKB-ARBA"/>
</dbReference>
<feature type="domain" description="CAAX prenyl protease 2/Lysostaphin resistance protein A-like" evidence="2">
    <location>
        <begin position="100"/>
        <end position="191"/>
    </location>
</feature>